<name>A0A6C0HUR1_9ZZZZ</name>
<sequence>MVHNAKKSRKNNQNTFFGGAASRIYSIGNYVHQQLLGINTSKIFAGLVVITLNISSKFVTIKMSKTMESYLKFTFSRDILIFCIVWMGSRDIYIAFCVTLLFILFMDYLLNEDSSLCILPEKFTNHHLEMIDNQNPTPEEIQNAKQILERAGKYEKKDDTTDNIIQPNNLQSPLITKW</sequence>
<protein>
    <submittedName>
        <fullName evidence="1">Uncharacterized protein</fullName>
    </submittedName>
</protein>
<dbReference type="EMBL" id="MN740015">
    <property type="protein sequence ID" value="QHT84140.1"/>
    <property type="molecule type" value="Genomic_DNA"/>
</dbReference>
<proteinExistence type="predicted"/>
<dbReference type="AlphaFoldDB" id="A0A6C0HUR1"/>
<reference evidence="1" key="1">
    <citation type="journal article" date="2020" name="Nature">
        <title>Giant virus diversity and host interactions through global metagenomics.</title>
        <authorList>
            <person name="Schulz F."/>
            <person name="Roux S."/>
            <person name="Paez-Espino D."/>
            <person name="Jungbluth S."/>
            <person name="Walsh D.A."/>
            <person name="Denef V.J."/>
            <person name="McMahon K.D."/>
            <person name="Konstantinidis K.T."/>
            <person name="Eloe-Fadrosh E.A."/>
            <person name="Kyrpides N.C."/>
            <person name="Woyke T."/>
        </authorList>
    </citation>
    <scope>NUCLEOTIDE SEQUENCE</scope>
    <source>
        <strain evidence="1">GVMAG-M-3300023184-16</strain>
    </source>
</reference>
<organism evidence="1">
    <name type="scientific">viral metagenome</name>
    <dbReference type="NCBI Taxonomy" id="1070528"/>
    <lineage>
        <taxon>unclassified sequences</taxon>
        <taxon>metagenomes</taxon>
        <taxon>organismal metagenomes</taxon>
    </lineage>
</organism>
<accession>A0A6C0HUR1</accession>
<evidence type="ECO:0000313" key="1">
    <source>
        <dbReference type="EMBL" id="QHT84140.1"/>
    </source>
</evidence>